<accession>A0A291QT76</accession>
<gene>
    <name evidence="1" type="ORF">COR50_08265</name>
</gene>
<evidence type="ECO:0000313" key="1">
    <source>
        <dbReference type="EMBL" id="ATL47178.1"/>
    </source>
</evidence>
<dbReference type="InterPro" id="IPR027961">
    <property type="entry name" value="DUF4442"/>
</dbReference>
<dbReference type="RefSeq" id="WP_098193560.1">
    <property type="nucleotide sequence ID" value="NZ_CP023777.1"/>
</dbReference>
<reference evidence="1 2" key="1">
    <citation type="submission" date="2017-10" db="EMBL/GenBank/DDBJ databases">
        <title>Paenichitinophaga pekingensis gen. nov., sp. nov., isolated from activated sludge.</title>
        <authorList>
            <person name="Jin D."/>
            <person name="Kong X."/>
            <person name="Deng Y."/>
            <person name="Bai Z."/>
        </authorList>
    </citation>
    <scope>NUCLEOTIDE SEQUENCE [LARGE SCALE GENOMIC DNA]</scope>
    <source>
        <strain evidence="1 2">13</strain>
    </source>
</reference>
<dbReference type="SUPFAM" id="SSF54637">
    <property type="entry name" value="Thioesterase/thiol ester dehydrase-isomerase"/>
    <property type="match status" value="1"/>
</dbReference>
<dbReference type="OrthoDB" id="9153186at2"/>
<evidence type="ECO:0000313" key="2">
    <source>
        <dbReference type="Proteomes" id="UP000220133"/>
    </source>
</evidence>
<dbReference type="EMBL" id="CP023777">
    <property type="protein sequence ID" value="ATL47178.1"/>
    <property type="molecule type" value="Genomic_DNA"/>
</dbReference>
<dbReference type="Proteomes" id="UP000220133">
    <property type="component" value="Chromosome"/>
</dbReference>
<dbReference type="Gene3D" id="3.10.129.10">
    <property type="entry name" value="Hotdog Thioesterase"/>
    <property type="match status" value="1"/>
</dbReference>
<dbReference type="AlphaFoldDB" id="A0A291QT76"/>
<dbReference type="Pfam" id="PF14539">
    <property type="entry name" value="DUF4442"/>
    <property type="match status" value="1"/>
</dbReference>
<dbReference type="InterPro" id="IPR029069">
    <property type="entry name" value="HotDog_dom_sf"/>
</dbReference>
<name>A0A291QT76_9BACT</name>
<keyword evidence="2" id="KW-1185">Reference proteome</keyword>
<protein>
    <submittedName>
        <fullName evidence="1">Thioesterase</fullName>
    </submittedName>
</protein>
<organism evidence="1 2">
    <name type="scientific">Chitinophaga caeni</name>
    <dbReference type="NCBI Taxonomy" id="2029983"/>
    <lineage>
        <taxon>Bacteria</taxon>
        <taxon>Pseudomonadati</taxon>
        <taxon>Bacteroidota</taxon>
        <taxon>Chitinophagia</taxon>
        <taxon>Chitinophagales</taxon>
        <taxon>Chitinophagaceae</taxon>
        <taxon>Chitinophaga</taxon>
    </lineage>
</organism>
<dbReference type="KEGG" id="cbae:COR50_08265"/>
<sequence length="176" mass="19682">MSAAPQPAGNNYFDSLKLLQFQRLNKKRFQFKLFLFMKLPAAWWAGLRLIYLDNHACAAAVPYKWLTQNPFRSTYFACLSMAAELSTGALAMMYSRAAINPVSMLVTRLEVDFLKKATSLTTFTCNEGDSIRTAIAKAIATGEAQQVEVMTIGQSENAELVAQCRITWSFKAKMKS</sequence>
<proteinExistence type="predicted"/>